<dbReference type="Pfam" id="PF09669">
    <property type="entry name" value="Phage_pRha"/>
    <property type="match status" value="1"/>
</dbReference>
<reference evidence="1" key="1">
    <citation type="journal article" date="2021" name="Proc. Natl. Acad. Sci. U.S.A.">
        <title>A Catalog of Tens of Thousands of Viruses from Human Metagenomes Reveals Hidden Associations with Chronic Diseases.</title>
        <authorList>
            <person name="Tisza M.J."/>
            <person name="Buck C.B."/>
        </authorList>
    </citation>
    <scope>NUCLEOTIDE SEQUENCE</scope>
    <source>
        <strain evidence="1">CtrNG92</strain>
    </source>
</reference>
<dbReference type="NCBIfam" id="TIGR02681">
    <property type="entry name" value="phage_pRha"/>
    <property type="match status" value="1"/>
</dbReference>
<organism evidence="1">
    <name type="scientific">Caudovirales sp. ctrNG92</name>
    <dbReference type="NCBI Taxonomy" id="2827638"/>
    <lineage>
        <taxon>Viruses</taxon>
        <taxon>Duplodnaviria</taxon>
        <taxon>Heunggongvirae</taxon>
        <taxon>Uroviricota</taxon>
        <taxon>Caudoviricetes</taxon>
    </lineage>
</organism>
<protein>
    <submittedName>
        <fullName evidence="1">Regulatory protein</fullName>
    </submittedName>
</protein>
<dbReference type="InterPro" id="IPR014054">
    <property type="entry name" value="Phage_regulatory_Rha"/>
</dbReference>
<proteinExistence type="predicted"/>
<evidence type="ECO:0000313" key="1">
    <source>
        <dbReference type="EMBL" id="DAF49171.1"/>
    </source>
</evidence>
<name>A0A8S5SED9_9CAUD</name>
<accession>A0A8S5SED9</accession>
<dbReference type="EMBL" id="BK032578">
    <property type="protein sequence ID" value="DAF49171.1"/>
    <property type="molecule type" value="Genomic_DNA"/>
</dbReference>
<sequence length="227" mass="26595">MKELIPMDEYGMFADMKDTARVDSRLVAQMFEKEHKNVLQSIDAILAPDSGFSREFNRLNFQPIKYTDIRGRKQRCYAMTRDGFTMLVMGFTGKKAAQFKEMYIKRFNEMEQTIKTLVSAREQFPMLTEQIRLLHDSPKPYHFSNEADMLNRLALGQTAKQFREARGLNKGESIRPYLTKEQLDLLDRLQTIDLGLLVSTPDFETRKRFLEWWMSKQLNAGGIIECR</sequence>